<sequence>MRFSSVMPALALVLLTPLLASAYVPRGLPVGTSTAHSASVGAISLPGLASVARLDVPRDARIVAAELSWRGDVPAWCRYVPGTGQPELPAANLTVGSERVAAERITRDERGYTAHADVTDRLPGVLAAGGGAIVVRGLRSGVGHACGGKWTLDVRWETARPALSVRTEAEPPAARPGEAVTQKAVVTNSGDVPLTGIVVELAAGACRRPVDRLDPGLNVAVSCDGVTTPPDGRLVARVHGRSPDGEDVAAEASGRIRLLPPPRAAVALEVGEIRQAPGARYAEVPVTVRNISPVALDGVVVSGEPPACRREFGRLDPWREVSYRCRVGAGRSVDLAVTAFPVVGGAVRDTAHAVRAAAHASAPPPAPPQVRPAPRQERSEPTAVREQPERTAAIIAILGVLVMTVSVGALSSATRVGR</sequence>
<dbReference type="Proteomes" id="UP001597018">
    <property type="component" value="Unassembled WGS sequence"/>
</dbReference>
<feature type="signal peptide" evidence="3">
    <location>
        <begin position="1"/>
        <end position="22"/>
    </location>
</feature>
<keyword evidence="5" id="KW-1185">Reference proteome</keyword>
<evidence type="ECO:0000313" key="4">
    <source>
        <dbReference type="EMBL" id="MFD0923123.1"/>
    </source>
</evidence>
<evidence type="ECO:0000256" key="2">
    <source>
        <dbReference type="SAM" id="Phobius"/>
    </source>
</evidence>
<evidence type="ECO:0000256" key="1">
    <source>
        <dbReference type="SAM" id="MobiDB-lite"/>
    </source>
</evidence>
<feature type="region of interest" description="Disordered" evidence="1">
    <location>
        <begin position="356"/>
        <end position="386"/>
    </location>
</feature>
<keyword evidence="2" id="KW-0812">Transmembrane</keyword>
<keyword evidence="2" id="KW-0472">Membrane</keyword>
<evidence type="ECO:0008006" key="6">
    <source>
        <dbReference type="Google" id="ProtNLM"/>
    </source>
</evidence>
<proteinExistence type="predicted"/>
<protein>
    <recommendedName>
        <fullName evidence="6">DUF11 domain-containing protein</fullName>
    </recommendedName>
</protein>
<evidence type="ECO:0000313" key="5">
    <source>
        <dbReference type="Proteomes" id="UP001597018"/>
    </source>
</evidence>
<name>A0ABW3FYT5_9PSEU</name>
<accession>A0ABW3FYT5</accession>
<dbReference type="EMBL" id="JBHTIW010000029">
    <property type="protein sequence ID" value="MFD0923123.1"/>
    <property type="molecule type" value="Genomic_DNA"/>
</dbReference>
<comment type="caution">
    <text evidence="4">The sequence shown here is derived from an EMBL/GenBank/DDBJ whole genome shotgun (WGS) entry which is preliminary data.</text>
</comment>
<gene>
    <name evidence="4" type="ORF">ACFQ16_25540</name>
</gene>
<keyword evidence="3" id="KW-0732">Signal</keyword>
<dbReference type="RefSeq" id="WP_345601124.1">
    <property type="nucleotide sequence ID" value="NZ_BAABLT010000028.1"/>
</dbReference>
<reference evidence="5" key="1">
    <citation type="journal article" date="2019" name="Int. J. Syst. Evol. Microbiol.">
        <title>The Global Catalogue of Microorganisms (GCM) 10K type strain sequencing project: providing services to taxonomists for standard genome sequencing and annotation.</title>
        <authorList>
            <consortium name="The Broad Institute Genomics Platform"/>
            <consortium name="The Broad Institute Genome Sequencing Center for Infectious Disease"/>
            <person name="Wu L."/>
            <person name="Ma J."/>
        </authorList>
    </citation>
    <scope>NUCLEOTIDE SEQUENCE [LARGE SCALE GENOMIC DNA]</scope>
    <source>
        <strain evidence="5">CCUG 56401</strain>
    </source>
</reference>
<feature type="compositionally biased region" description="Pro residues" evidence="1">
    <location>
        <begin position="362"/>
        <end position="371"/>
    </location>
</feature>
<keyword evidence="2" id="KW-1133">Transmembrane helix</keyword>
<organism evidence="4 5">
    <name type="scientific">Saccharopolyspora rosea</name>
    <dbReference type="NCBI Taxonomy" id="524884"/>
    <lineage>
        <taxon>Bacteria</taxon>
        <taxon>Bacillati</taxon>
        <taxon>Actinomycetota</taxon>
        <taxon>Actinomycetes</taxon>
        <taxon>Pseudonocardiales</taxon>
        <taxon>Pseudonocardiaceae</taxon>
        <taxon>Saccharopolyspora</taxon>
    </lineage>
</organism>
<feature type="transmembrane region" description="Helical" evidence="2">
    <location>
        <begin position="392"/>
        <end position="413"/>
    </location>
</feature>
<feature type="chain" id="PRO_5046086622" description="DUF11 domain-containing protein" evidence="3">
    <location>
        <begin position="23"/>
        <end position="418"/>
    </location>
</feature>
<evidence type="ECO:0000256" key="3">
    <source>
        <dbReference type="SAM" id="SignalP"/>
    </source>
</evidence>